<dbReference type="InterPro" id="IPR056009">
    <property type="entry name" value="DUF7587"/>
</dbReference>
<dbReference type="PANTHER" id="PTHR40781:SF1">
    <property type="match status" value="1"/>
</dbReference>
<sequence length="185" mass="20961">MRRGPFHAAKSIAPVVHPSPLDDVKVSKPGSVIHGPTGSSLKARTKPSFKNEGEFKKAVELHLDWYNRDPTPFVSLFDSEKHVWNWAKYHLGRHNNDIVLLKIKASELGSLFRVWYLVQCKLVQTSIRKEWYDEGFLVLRKIPRQSIIQTIHISQIENYSSEGSDITSIDSDSDSDSDVSDTVDG</sequence>
<accession>W2PTF2</accession>
<dbReference type="EMBL" id="KI669605">
    <property type="protein sequence ID" value="ETN04238.1"/>
    <property type="molecule type" value="Genomic_DNA"/>
</dbReference>
<dbReference type="PANTHER" id="PTHR40781">
    <property type="match status" value="1"/>
</dbReference>
<evidence type="ECO:0000256" key="1">
    <source>
        <dbReference type="SAM" id="MobiDB-lite"/>
    </source>
</evidence>
<protein>
    <recommendedName>
        <fullName evidence="2">DUF7587 domain-containing protein</fullName>
    </recommendedName>
</protein>
<dbReference type="STRING" id="761204.W2PTF2"/>
<reference evidence="3 4" key="2">
    <citation type="submission" date="2013-11" db="EMBL/GenBank/DDBJ databases">
        <title>The Genome Sequence of Phytophthora parasitica INRA-310.</title>
        <authorList>
            <consortium name="The Broad Institute Genomics Platform"/>
            <person name="Russ C."/>
            <person name="Tyler B."/>
            <person name="Panabieres F."/>
            <person name="Shan W."/>
            <person name="Tripathy S."/>
            <person name="Grunwald N."/>
            <person name="Machado M."/>
            <person name="Johnson C.S."/>
            <person name="Arredondo F."/>
            <person name="Hong C."/>
            <person name="Coffey M."/>
            <person name="Young S.K."/>
            <person name="Zeng Q."/>
            <person name="Gargeya S."/>
            <person name="Fitzgerald M."/>
            <person name="Abouelleil A."/>
            <person name="Alvarado L."/>
            <person name="Chapman S.B."/>
            <person name="Gainer-Dewar J."/>
            <person name="Goldberg J."/>
            <person name="Griggs A."/>
            <person name="Gujja S."/>
            <person name="Hansen M."/>
            <person name="Howarth C."/>
            <person name="Imamovic A."/>
            <person name="Ireland A."/>
            <person name="Larimer J."/>
            <person name="McCowan C."/>
            <person name="Murphy C."/>
            <person name="Pearson M."/>
            <person name="Poon T.W."/>
            <person name="Priest M."/>
            <person name="Roberts A."/>
            <person name="Saif S."/>
            <person name="Shea T."/>
            <person name="Sykes S."/>
            <person name="Wortman J."/>
            <person name="Nusbaum C."/>
            <person name="Birren B."/>
        </authorList>
    </citation>
    <scope>NUCLEOTIDE SEQUENCE [LARGE SCALE GENOMIC DNA]</scope>
    <source>
        <strain evidence="3 4">INRA-310</strain>
    </source>
</reference>
<evidence type="ECO:0000313" key="4">
    <source>
        <dbReference type="Proteomes" id="UP000018817"/>
    </source>
</evidence>
<gene>
    <name evidence="3" type="ORF">PPTG_23655</name>
</gene>
<organism evidence="3 4">
    <name type="scientific">Phytophthora nicotianae (strain INRA-310)</name>
    <name type="common">Phytophthora parasitica</name>
    <dbReference type="NCBI Taxonomy" id="761204"/>
    <lineage>
        <taxon>Eukaryota</taxon>
        <taxon>Sar</taxon>
        <taxon>Stramenopiles</taxon>
        <taxon>Oomycota</taxon>
        <taxon>Peronosporomycetes</taxon>
        <taxon>Peronosporales</taxon>
        <taxon>Peronosporaceae</taxon>
        <taxon>Phytophthora</taxon>
    </lineage>
</organism>
<dbReference type="AlphaFoldDB" id="W2PTF2"/>
<feature type="domain" description="DUF7587" evidence="2">
    <location>
        <begin position="46"/>
        <end position="155"/>
    </location>
</feature>
<dbReference type="GeneID" id="20192254"/>
<feature type="region of interest" description="Disordered" evidence="1">
    <location>
        <begin position="162"/>
        <end position="185"/>
    </location>
</feature>
<dbReference type="VEuPathDB" id="FungiDB:PPTG_23655"/>
<evidence type="ECO:0000313" key="3">
    <source>
        <dbReference type="EMBL" id="ETN04238.1"/>
    </source>
</evidence>
<evidence type="ECO:0000259" key="2">
    <source>
        <dbReference type="Pfam" id="PF24494"/>
    </source>
</evidence>
<reference evidence="4" key="1">
    <citation type="submission" date="2011-12" db="EMBL/GenBank/DDBJ databases">
        <authorList>
            <consortium name="The Broad Institute Genome Sequencing Platform"/>
            <person name="Russ C."/>
            <person name="Tyler B."/>
            <person name="Panabieres F."/>
            <person name="Shan W."/>
            <person name="Tripathy S."/>
            <person name="Grunwald N."/>
            <person name="Machado M."/>
            <person name="Young S.K."/>
            <person name="Zeng Q."/>
            <person name="Gargeya S."/>
            <person name="Fitzgerald M."/>
            <person name="Haas B."/>
            <person name="Abouelleil A."/>
            <person name="Alvarado L."/>
            <person name="Arachchi H.M."/>
            <person name="Berlin A."/>
            <person name="Chapman S.B."/>
            <person name="Gearin G."/>
            <person name="Goldberg J."/>
            <person name="Griggs A."/>
            <person name="Gujja S."/>
            <person name="Hansen M."/>
            <person name="Heiman D."/>
            <person name="Howarth C."/>
            <person name="Larimer J."/>
            <person name="Lui A."/>
            <person name="MacDonald P.J.P."/>
            <person name="McCowen C."/>
            <person name="Montmayeur A."/>
            <person name="Murphy C."/>
            <person name="Neiman D."/>
            <person name="Pearson M."/>
            <person name="Priest M."/>
            <person name="Roberts A."/>
            <person name="Saif S."/>
            <person name="Shea T."/>
            <person name="Sisk P."/>
            <person name="Stolte C."/>
            <person name="Sykes S."/>
            <person name="Wortman J."/>
            <person name="Nusbaum C."/>
            <person name="Birren B."/>
        </authorList>
    </citation>
    <scope>NUCLEOTIDE SEQUENCE [LARGE SCALE GENOMIC DNA]</scope>
    <source>
        <strain evidence="4">INRA-310</strain>
    </source>
</reference>
<dbReference type="Proteomes" id="UP000018817">
    <property type="component" value="Unassembled WGS sequence"/>
</dbReference>
<dbReference type="RefSeq" id="XP_008910539.1">
    <property type="nucleotide sequence ID" value="XM_008912291.1"/>
</dbReference>
<feature type="compositionally biased region" description="Acidic residues" evidence="1">
    <location>
        <begin position="171"/>
        <end position="185"/>
    </location>
</feature>
<dbReference type="Pfam" id="PF24494">
    <property type="entry name" value="DUF7587"/>
    <property type="match status" value="1"/>
</dbReference>
<name>W2PTF2_PHYN3</name>
<proteinExistence type="predicted"/>
<dbReference type="OMA" id="SIRKEWY"/>